<organism evidence="3 4">
    <name type="scientific">Sphingomonas abaci</name>
    <dbReference type="NCBI Taxonomy" id="237611"/>
    <lineage>
        <taxon>Bacteria</taxon>
        <taxon>Pseudomonadati</taxon>
        <taxon>Pseudomonadota</taxon>
        <taxon>Alphaproteobacteria</taxon>
        <taxon>Sphingomonadales</taxon>
        <taxon>Sphingomonadaceae</taxon>
        <taxon>Sphingomonas</taxon>
    </lineage>
</organism>
<reference evidence="3 4" key="1">
    <citation type="submission" date="2020-08" db="EMBL/GenBank/DDBJ databases">
        <title>Genomic Encyclopedia of Type Strains, Phase IV (KMG-IV): sequencing the most valuable type-strain genomes for metagenomic binning, comparative biology and taxonomic classification.</title>
        <authorList>
            <person name="Goeker M."/>
        </authorList>
    </citation>
    <scope>NUCLEOTIDE SEQUENCE [LARGE SCALE GENOMIC DNA]</scope>
    <source>
        <strain evidence="3 4">DSM 15867</strain>
    </source>
</reference>
<comment type="caution">
    <text evidence="3">The sequence shown here is derived from an EMBL/GenBank/DDBJ whole genome shotgun (WGS) entry which is preliminary data.</text>
</comment>
<dbReference type="AlphaFoldDB" id="A0A7W7EYB6"/>
<evidence type="ECO:0000313" key="4">
    <source>
        <dbReference type="Proteomes" id="UP000574769"/>
    </source>
</evidence>
<evidence type="ECO:0000256" key="2">
    <source>
        <dbReference type="SAM" id="SignalP"/>
    </source>
</evidence>
<feature type="signal peptide" evidence="2">
    <location>
        <begin position="1"/>
        <end position="26"/>
    </location>
</feature>
<proteinExistence type="predicted"/>
<keyword evidence="4" id="KW-1185">Reference proteome</keyword>
<gene>
    <name evidence="3" type="ORF">GGQ96_002625</name>
</gene>
<name>A0A7W7EYB6_9SPHN</name>
<feature type="region of interest" description="Disordered" evidence="1">
    <location>
        <begin position="328"/>
        <end position="347"/>
    </location>
</feature>
<dbReference type="RefSeq" id="WP_184115387.1">
    <property type="nucleotide sequence ID" value="NZ_JACHNY010000005.1"/>
</dbReference>
<evidence type="ECO:0000313" key="3">
    <source>
        <dbReference type="EMBL" id="MBB4618482.1"/>
    </source>
</evidence>
<evidence type="ECO:0000256" key="1">
    <source>
        <dbReference type="SAM" id="MobiDB-lite"/>
    </source>
</evidence>
<sequence>MALIRRMGWTAAALAVLCLSPSMARARDLAVPAGQGWRHAESGLILPSTLDGMARTRLSDSTSQERDVTISFADPTRATIATLFLYRPAIASVPLWFDRAEAAIGANDILGDTAPNSADPVAFAPPGSGTASALRRVYRASKGAYPATGLAMLPVGPWLLAVRLSRQDGDLAELDAAMTRLIAAIRWPAAVPDAPAAQPIRACPQPLAWAKAKLRKPEMDETANASVLGLSYRSATIPADARPSLWCRDDSSAVDYAVYRAAGRTGYVVALGDAGRSVAVSPALATMLRSDVGDRFTVMLEDVDSSASSYGTFDGLPRPDQVVDRVLHAEPDSRNQGPPITMGAPKG</sequence>
<feature type="chain" id="PRO_5031383862" evidence="2">
    <location>
        <begin position="27"/>
        <end position="347"/>
    </location>
</feature>
<dbReference type="EMBL" id="JACHNY010000005">
    <property type="protein sequence ID" value="MBB4618482.1"/>
    <property type="molecule type" value="Genomic_DNA"/>
</dbReference>
<protein>
    <submittedName>
        <fullName evidence="3">Uncharacterized protein</fullName>
    </submittedName>
</protein>
<keyword evidence="2" id="KW-0732">Signal</keyword>
<accession>A0A7W7EYB6</accession>
<dbReference type="Proteomes" id="UP000574769">
    <property type="component" value="Unassembled WGS sequence"/>
</dbReference>